<dbReference type="InterPro" id="IPR012259">
    <property type="entry name" value="DHFR"/>
</dbReference>
<dbReference type="eggNOG" id="COG0262">
    <property type="taxonomic scope" value="Bacteria"/>
</dbReference>
<dbReference type="PRINTS" id="PR00070">
    <property type="entry name" value="DHFR"/>
</dbReference>
<accession>J1HMR1</accession>
<sequence>MRAESEARMDEGDLPRTVPVPPVGGLGMIWAQDVTGVLGAHGGMLWRVPADFQHFKAMTMGCGLVMGRVTWDSLGGALRGRRNVVLTRDRQWRAPGALSASRLNEGLSLAARGLSAEFGEDSRTDEAAGLPRLWVIGGGNVYAQAMAAGLPDVLVVSVLGLDAAQRARDRGLPESALVRAPAISTEEWRIDPERSDAPGTWRPVSGDARWRVEVWRHL</sequence>
<dbReference type="SUPFAM" id="SSF53597">
    <property type="entry name" value="Dihydrofolate reductase-like"/>
    <property type="match status" value="1"/>
</dbReference>
<evidence type="ECO:0000256" key="3">
    <source>
        <dbReference type="ARBA" id="ARBA00012856"/>
    </source>
</evidence>
<keyword evidence="9" id="KW-1185">Reference proteome</keyword>
<dbReference type="GO" id="GO:0006730">
    <property type="term" value="P:one-carbon metabolic process"/>
    <property type="evidence" value="ECO:0007669"/>
    <property type="project" value="UniProtKB-KW"/>
</dbReference>
<evidence type="ECO:0000313" key="9">
    <source>
        <dbReference type="Proteomes" id="UP000002941"/>
    </source>
</evidence>
<dbReference type="PROSITE" id="PS51330">
    <property type="entry name" value="DHFR_2"/>
    <property type="match status" value="1"/>
</dbReference>
<dbReference type="GO" id="GO:0046655">
    <property type="term" value="P:folic acid metabolic process"/>
    <property type="evidence" value="ECO:0007669"/>
    <property type="project" value="TreeGrafter"/>
</dbReference>
<evidence type="ECO:0000313" key="8">
    <source>
        <dbReference type="EMBL" id="EJF47265.1"/>
    </source>
</evidence>
<dbReference type="Gene3D" id="3.40.430.10">
    <property type="entry name" value="Dihydrofolate Reductase, subunit A"/>
    <property type="match status" value="1"/>
</dbReference>
<reference evidence="8 9" key="1">
    <citation type="submission" date="2012-05" db="EMBL/GenBank/DDBJ databases">
        <authorList>
            <person name="Harkins D.M."/>
            <person name="Madupu R."/>
            <person name="Durkin A.S."/>
            <person name="Torralba M."/>
            <person name="Methe B."/>
            <person name="Sutton G.G."/>
            <person name="Nelson K.E."/>
        </authorList>
    </citation>
    <scope>NUCLEOTIDE SEQUENCE [LARGE SCALE GENOMIC DNA]</scope>
    <source>
        <strain evidence="8 9">F0489</strain>
    </source>
</reference>
<dbReference type="PANTHER" id="PTHR48069">
    <property type="entry name" value="DIHYDROFOLATE REDUCTASE"/>
    <property type="match status" value="1"/>
</dbReference>
<evidence type="ECO:0000259" key="7">
    <source>
        <dbReference type="PROSITE" id="PS51330"/>
    </source>
</evidence>
<keyword evidence="6" id="KW-0560">Oxidoreductase</keyword>
<dbReference type="PANTHER" id="PTHR48069:SF3">
    <property type="entry name" value="DIHYDROFOLATE REDUCTASE"/>
    <property type="match status" value="1"/>
</dbReference>
<keyword evidence="5" id="KW-0521">NADP</keyword>
<dbReference type="InterPro" id="IPR001796">
    <property type="entry name" value="DHFR_dom"/>
</dbReference>
<comment type="similarity">
    <text evidence="2">Belongs to the dihydrofolate reductase family.</text>
</comment>
<dbReference type="GO" id="GO:0046452">
    <property type="term" value="P:dihydrofolate metabolic process"/>
    <property type="evidence" value="ECO:0007669"/>
    <property type="project" value="TreeGrafter"/>
</dbReference>
<dbReference type="Pfam" id="PF00186">
    <property type="entry name" value="DHFR_1"/>
    <property type="match status" value="1"/>
</dbReference>
<name>J1HMR1_9ACTO</name>
<evidence type="ECO:0000256" key="6">
    <source>
        <dbReference type="ARBA" id="ARBA00023002"/>
    </source>
</evidence>
<evidence type="ECO:0000256" key="1">
    <source>
        <dbReference type="ARBA" id="ARBA00004903"/>
    </source>
</evidence>
<dbReference type="UniPathway" id="UPA00077">
    <property type="reaction ID" value="UER00158"/>
</dbReference>
<dbReference type="GO" id="GO:0050661">
    <property type="term" value="F:NADP binding"/>
    <property type="evidence" value="ECO:0007669"/>
    <property type="project" value="InterPro"/>
</dbReference>
<dbReference type="InterPro" id="IPR024072">
    <property type="entry name" value="DHFR-like_dom_sf"/>
</dbReference>
<dbReference type="GO" id="GO:0004146">
    <property type="term" value="F:dihydrofolate reductase activity"/>
    <property type="evidence" value="ECO:0007669"/>
    <property type="project" value="UniProtKB-EC"/>
</dbReference>
<evidence type="ECO:0000256" key="5">
    <source>
        <dbReference type="ARBA" id="ARBA00022857"/>
    </source>
</evidence>
<evidence type="ECO:0000256" key="4">
    <source>
        <dbReference type="ARBA" id="ARBA00022563"/>
    </source>
</evidence>
<feature type="domain" description="DHFR" evidence="7">
    <location>
        <begin position="25"/>
        <end position="217"/>
    </location>
</feature>
<gene>
    <name evidence="8" type="ORF">HMPREF1318_0808</name>
</gene>
<protein>
    <recommendedName>
        <fullName evidence="3">dihydrofolate reductase</fullName>
        <ecNumber evidence="3">1.5.1.3</ecNumber>
    </recommendedName>
</protein>
<dbReference type="CDD" id="cd00209">
    <property type="entry name" value="DHFR"/>
    <property type="match status" value="1"/>
</dbReference>
<dbReference type="GO" id="GO:0005829">
    <property type="term" value="C:cytosol"/>
    <property type="evidence" value="ECO:0007669"/>
    <property type="project" value="TreeGrafter"/>
</dbReference>
<dbReference type="GO" id="GO:0046654">
    <property type="term" value="P:tetrahydrofolate biosynthetic process"/>
    <property type="evidence" value="ECO:0007669"/>
    <property type="project" value="UniProtKB-UniPathway"/>
</dbReference>
<comment type="caution">
    <text evidence="8">The sequence shown here is derived from an EMBL/GenBank/DDBJ whole genome shotgun (WGS) entry which is preliminary data.</text>
</comment>
<dbReference type="Proteomes" id="UP000002941">
    <property type="component" value="Unassembled WGS sequence"/>
</dbReference>
<dbReference type="AlphaFoldDB" id="J1HMR1"/>
<dbReference type="PATRIC" id="fig|1125718.3.peg.364"/>
<keyword evidence="4" id="KW-0554">One-carbon metabolism</keyword>
<evidence type="ECO:0000256" key="2">
    <source>
        <dbReference type="ARBA" id="ARBA00009539"/>
    </source>
</evidence>
<dbReference type="EC" id="1.5.1.3" evidence="3"/>
<dbReference type="EMBL" id="AKFT01000023">
    <property type="protein sequence ID" value="EJF47265.1"/>
    <property type="molecule type" value="Genomic_DNA"/>
</dbReference>
<proteinExistence type="inferred from homology"/>
<comment type="pathway">
    <text evidence="1">Cofactor biosynthesis; tetrahydrofolate biosynthesis; 5,6,7,8-tetrahydrofolate from 7,8-dihydrofolate: step 1/1.</text>
</comment>
<organism evidence="8 9">
    <name type="scientific">Actinomyces massiliensis F0489</name>
    <dbReference type="NCBI Taxonomy" id="1125718"/>
    <lineage>
        <taxon>Bacteria</taxon>
        <taxon>Bacillati</taxon>
        <taxon>Actinomycetota</taxon>
        <taxon>Actinomycetes</taxon>
        <taxon>Actinomycetales</taxon>
        <taxon>Actinomycetaceae</taxon>
        <taxon>Actinomyces</taxon>
    </lineage>
</organism>